<keyword evidence="1" id="KW-0732">Signal</keyword>
<reference evidence="2 3" key="1">
    <citation type="submission" date="2019-03" db="EMBL/GenBank/DDBJ databases">
        <title>Genomic Encyclopedia of Type Strains, Phase IV (KMG-IV): sequencing the most valuable type-strain genomes for metagenomic binning, comparative biology and taxonomic classification.</title>
        <authorList>
            <person name="Goeker M."/>
        </authorList>
    </citation>
    <scope>NUCLEOTIDE SEQUENCE [LARGE SCALE GENOMIC DNA]</scope>
    <source>
        <strain evidence="2 3">DSM 21100</strain>
    </source>
</reference>
<comment type="caution">
    <text evidence="2">The sequence shown here is derived from an EMBL/GenBank/DDBJ whole genome shotgun (WGS) entry which is preliminary data.</text>
</comment>
<dbReference type="Pfam" id="PF11751">
    <property type="entry name" value="PorP_SprF"/>
    <property type="match status" value="1"/>
</dbReference>
<feature type="signal peptide" evidence="1">
    <location>
        <begin position="1"/>
        <end position="25"/>
    </location>
</feature>
<evidence type="ECO:0000313" key="3">
    <source>
        <dbReference type="Proteomes" id="UP000295807"/>
    </source>
</evidence>
<dbReference type="AlphaFoldDB" id="A0A4R3KLQ8"/>
<dbReference type="InterPro" id="IPR019861">
    <property type="entry name" value="PorP/SprF_Bacteroidetes"/>
</dbReference>
<dbReference type="OrthoDB" id="1493187at2"/>
<feature type="chain" id="PRO_5020661603" evidence="1">
    <location>
        <begin position="26"/>
        <end position="306"/>
    </location>
</feature>
<dbReference type="NCBIfam" id="TIGR03519">
    <property type="entry name" value="T9SS_PorP_fam"/>
    <property type="match status" value="1"/>
</dbReference>
<dbReference type="Proteomes" id="UP000295807">
    <property type="component" value="Unassembled WGS sequence"/>
</dbReference>
<dbReference type="RefSeq" id="WP_132130497.1">
    <property type="nucleotide sequence ID" value="NZ_CP042432.1"/>
</dbReference>
<protein>
    <submittedName>
        <fullName evidence="2">Type IX secretion system PorP/SprF family membrane protein</fullName>
    </submittedName>
</protein>
<sequence length="306" mass="33936">MFLSAKWPALLPVLLLLLSVQPAHAQQPFTYTQYMDNLAPINSTYSLLDKAGAVHALVRKQWVGIDGAPATLIANGYLPLVSFGGAAGLNIMHDEFGPEKMIEASAFLAKSVRLSKTEYLAASMSFGVRRYEARYSNLDPADPLFQDDILETVGTFGLGLMYFIPEKFYMGVSVPRISFRELGRASVENSRYFKNHYYLMAGYLAALGENIKIKPAVLASYASNIPLHADFSMTLYLKETLGLGVNYRTNNEVGTILSVLLNNRLRFGYSYQFGLESYRLGHANDGTHEITLGYRIGSEITGKKLL</sequence>
<evidence type="ECO:0000313" key="2">
    <source>
        <dbReference type="EMBL" id="TCS85079.1"/>
    </source>
</evidence>
<dbReference type="EMBL" id="SMAD01000015">
    <property type="protein sequence ID" value="TCS85079.1"/>
    <property type="molecule type" value="Genomic_DNA"/>
</dbReference>
<gene>
    <name evidence="2" type="ORF">EDD80_11562</name>
</gene>
<keyword evidence="3" id="KW-1185">Reference proteome</keyword>
<organism evidence="2 3">
    <name type="scientific">Anseongella ginsenosidimutans</name>
    <dbReference type="NCBI Taxonomy" id="496056"/>
    <lineage>
        <taxon>Bacteria</taxon>
        <taxon>Pseudomonadati</taxon>
        <taxon>Bacteroidota</taxon>
        <taxon>Sphingobacteriia</taxon>
        <taxon>Sphingobacteriales</taxon>
        <taxon>Sphingobacteriaceae</taxon>
        <taxon>Anseongella</taxon>
    </lineage>
</organism>
<evidence type="ECO:0000256" key="1">
    <source>
        <dbReference type="SAM" id="SignalP"/>
    </source>
</evidence>
<proteinExistence type="predicted"/>
<name>A0A4R3KLQ8_9SPHI</name>
<accession>A0A4R3KLQ8</accession>